<dbReference type="InterPro" id="IPR009061">
    <property type="entry name" value="DNA-bd_dom_put_sf"/>
</dbReference>
<dbReference type="Gene3D" id="3.50.40.10">
    <property type="entry name" value="Phenylalanyl-trna Synthetase, Chain B, domain 3"/>
    <property type="match status" value="1"/>
</dbReference>
<evidence type="ECO:0000256" key="2">
    <source>
        <dbReference type="ARBA" id="ARBA00012814"/>
    </source>
</evidence>
<dbReference type="AlphaFoldDB" id="A0A8F0JZ00"/>
<gene>
    <name evidence="12" type="primary">syfB</name>
</gene>
<dbReference type="InterPro" id="IPR041616">
    <property type="entry name" value="PheRS_beta_core"/>
</dbReference>
<evidence type="ECO:0000256" key="1">
    <source>
        <dbReference type="ARBA" id="ARBA00001946"/>
    </source>
</evidence>
<dbReference type="SMART" id="SM00873">
    <property type="entry name" value="B3_4"/>
    <property type="match status" value="1"/>
</dbReference>
<geneLocation type="plastid" evidence="12"/>
<keyword evidence="7" id="KW-0460">Magnesium</keyword>
<sequence>MYVSLRWVQELIGLQNLTLDNLVNRLTLAGFEIESINNKKYFKNNDLILDISFTANRADVSNMSGLVTEIISLFNSNLVLQTPINIRPLILIELKKKLRLKYDFYSQETNYNLLLKNTNFRFYNNYKILRANYFLWEYYLQKKHFGKVIKTLNSANLSDSSEYATLFNKRSQKLKIKESPYWVKKRLIVMGFKPINNIIDIIHYLMIETGQVFFAYDFENLKTLTQTSKLTFVPKYATDKCLFHQSESKKIELNNKILVLSVNNKVVSVAGVAQNYTTIINKNTSRILLQYGLYDSKIIQKSSKILGLRTDYSINLEKQTDLNLIEQAHLRLMHIFWTQNIRFEDFFNNDSVSCFKNTNYSLFHRYVKQSKRKIKIIFKNIIKLTGPSNKLSKFTNFQIIRNLKLLNFKILFQTDNNCYIYTPLPRQLDIEQEVDLIEEIVRVIGFNQFEPLRLSNQQSGYLTKIEKLKRKLRTYFINIGFNESVHSILMKSNFNSVTRLKNPLFNQSSVLRLSLLEGLIEKVKYNKKNIGKSFQSFELGRIYKFLSDGNKKEIEVISGVFGGELFGTTWGYENATINWFEAKGFLENLIEKLSIPISVYWNITNNYTTKFHPNLTIRLLIENQKLGIFGQIHPSLALKNNISRKIYLFEINMEILNHFVQSKTLVNYSSYSSYPISYIDLSFIVNKCISSEEIKRIIYIFGQPLLKDVNLFDYYSNEPIKKGYCSLSFKLQFQSKNRTLSNDEIAKNINPIIFYLEKYYDIKLQE</sequence>
<dbReference type="GO" id="GO:0000287">
    <property type="term" value="F:magnesium ion binding"/>
    <property type="evidence" value="ECO:0007669"/>
    <property type="project" value="InterPro"/>
</dbReference>
<dbReference type="InterPro" id="IPR045060">
    <property type="entry name" value="Phe-tRNA-ligase_IIc_bsu"/>
</dbReference>
<dbReference type="GO" id="GO:0005524">
    <property type="term" value="F:ATP binding"/>
    <property type="evidence" value="ECO:0007669"/>
    <property type="project" value="UniProtKB-KW"/>
</dbReference>
<feature type="domain" description="FDX-ACB" evidence="10">
    <location>
        <begin position="672"/>
        <end position="765"/>
    </location>
</feature>
<evidence type="ECO:0000259" key="10">
    <source>
        <dbReference type="PROSITE" id="PS51447"/>
    </source>
</evidence>
<proteinExistence type="predicted"/>
<organism evidence="12">
    <name type="scientific">Chorda asiatica</name>
    <dbReference type="NCBI Taxonomy" id="1281577"/>
    <lineage>
        <taxon>Eukaryota</taxon>
        <taxon>Sar</taxon>
        <taxon>Stramenopiles</taxon>
        <taxon>Ochrophyta</taxon>
        <taxon>PX clade</taxon>
        <taxon>Phaeophyceae</taxon>
        <taxon>Laminariales</taxon>
        <taxon>Chordaceae</taxon>
        <taxon>Chorda</taxon>
    </lineage>
</organism>
<name>A0A8F0JZ00_9PHAE</name>
<dbReference type="EC" id="6.1.1.20" evidence="2"/>
<evidence type="ECO:0000256" key="5">
    <source>
        <dbReference type="ARBA" id="ARBA00022741"/>
    </source>
</evidence>
<accession>A0A8F0JZ00</accession>
<keyword evidence="5" id="KW-0547">Nucleotide-binding</keyword>
<evidence type="ECO:0000256" key="6">
    <source>
        <dbReference type="ARBA" id="ARBA00022840"/>
    </source>
</evidence>
<dbReference type="CDD" id="cd00769">
    <property type="entry name" value="PheRS_beta_core"/>
    <property type="match status" value="1"/>
</dbReference>
<dbReference type="Gene3D" id="3.30.70.380">
    <property type="entry name" value="Ferrodoxin-fold anticodon-binding domain"/>
    <property type="match status" value="1"/>
</dbReference>
<reference evidence="12" key="1">
    <citation type="journal article" date="2021" name="Genome Biol. Evol.">
        <title>Genomic rearrangements and sequence evolution across brown algal organelles.</title>
        <authorList>
            <person name="Starko S."/>
            <person name="Bringloe T.T."/>
            <person name="Gomez M.S."/>
            <person name="Darby H."/>
            <person name="Graham S.W."/>
            <person name="Martone P.T."/>
        </authorList>
    </citation>
    <scope>NUCLEOTIDE SEQUENCE</scope>
</reference>
<keyword evidence="4" id="KW-0479">Metal-binding</keyword>
<evidence type="ECO:0000256" key="9">
    <source>
        <dbReference type="ARBA" id="ARBA00023146"/>
    </source>
</evidence>
<evidence type="ECO:0000256" key="3">
    <source>
        <dbReference type="ARBA" id="ARBA00022598"/>
    </source>
</evidence>
<comment type="cofactor">
    <cofactor evidence="1">
        <name>Mg(2+)</name>
        <dbReference type="ChEBI" id="CHEBI:18420"/>
    </cofactor>
</comment>
<evidence type="ECO:0000259" key="11">
    <source>
        <dbReference type="PROSITE" id="PS51483"/>
    </source>
</evidence>
<dbReference type="InterPro" id="IPR005147">
    <property type="entry name" value="tRNA_synthase_B5-dom"/>
</dbReference>
<dbReference type="Pfam" id="PF17759">
    <property type="entry name" value="tRNA_synthFbeta"/>
    <property type="match status" value="1"/>
</dbReference>
<dbReference type="GO" id="GO:0006432">
    <property type="term" value="P:phenylalanyl-tRNA aminoacylation"/>
    <property type="evidence" value="ECO:0007669"/>
    <property type="project" value="InterPro"/>
</dbReference>
<keyword evidence="9 12" id="KW-0030">Aminoacyl-tRNA synthetase</keyword>
<keyword evidence="3" id="KW-0436">Ligase</keyword>
<dbReference type="PROSITE" id="PS51447">
    <property type="entry name" value="FDX_ACB"/>
    <property type="match status" value="1"/>
</dbReference>
<dbReference type="GO" id="GO:0009328">
    <property type="term" value="C:phenylalanine-tRNA ligase complex"/>
    <property type="evidence" value="ECO:0007669"/>
    <property type="project" value="TreeGrafter"/>
</dbReference>
<evidence type="ECO:0000256" key="7">
    <source>
        <dbReference type="ARBA" id="ARBA00022842"/>
    </source>
</evidence>
<dbReference type="Gene3D" id="3.30.930.10">
    <property type="entry name" value="Bira Bifunctional Protein, Domain 2"/>
    <property type="match status" value="1"/>
</dbReference>
<keyword evidence="8" id="KW-0648">Protein biosynthesis</keyword>
<feature type="domain" description="B5" evidence="11">
    <location>
        <begin position="369"/>
        <end position="451"/>
    </location>
</feature>
<dbReference type="SUPFAM" id="SSF56037">
    <property type="entry name" value="PheT/TilS domain"/>
    <property type="match status" value="1"/>
</dbReference>
<dbReference type="InterPro" id="IPR020825">
    <property type="entry name" value="Phe-tRNA_synthase-like_B3/B4"/>
</dbReference>
<dbReference type="PANTHER" id="PTHR10947:SF0">
    <property type="entry name" value="PHENYLALANINE--TRNA LIGASE BETA SUBUNIT"/>
    <property type="match status" value="1"/>
</dbReference>
<keyword evidence="6" id="KW-0067">ATP-binding</keyword>
<dbReference type="SMART" id="SM00874">
    <property type="entry name" value="B5"/>
    <property type="match status" value="1"/>
</dbReference>
<dbReference type="Pfam" id="PF03484">
    <property type="entry name" value="B5"/>
    <property type="match status" value="1"/>
</dbReference>
<dbReference type="SUPFAM" id="SSF55681">
    <property type="entry name" value="Class II aaRS and biotin synthetases"/>
    <property type="match status" value="1"/>
</dbReference>
<dbReference type="SMART" id="SM00896">
    <property type="entry name" value="FDX-ACB"/>
    <property type="match status" value="1"/>
</dbReference>
<dbReference type="Gene3D" id="3.30.56.10">
    <property type="match status" value="2"/>
</dbReference>
<dbReference type="SUPFAM" id="SSF54991">
    <property type="entry name" value="Anticodon-binding domain of PheRS"/>
    <property type="match status" value="1"/>
</dbReference>
<dbReference type="PROSITE" id="PS51483">
    <property type="entry name" value="B5"/>
    <property type="match status" value="1"/>
</dbReference>
<dbReference type="GO" id="GO:0003723">
    <property type="term" value="F:RNA binding"/>
    <property type="evidence" value="ECO:0007669"/>
    <property type="project" value="InterPro"/>
</dbReference>
<dbReference type="Pfam" id="PF03483">
    <property type="entry name" value="B3_4"/>
    <property type="match status" value="1"/>
</dbReference>
<dbReference type="InterPro" id="IPR005146">
    <property type="entry name" value="B3/B4_tRNA-bd"/>
</dbReference>
<evidence type="ECO:0000256" key="8">
    <source>
        <dbReference type="ARBA" id="ARBA00022917"/>
    </source>
</evidence>
<evidence type="ECO:0000313" key="12">
    <source>
        <dbReference type="EMBL" id="QWK43183.1"/>
    </source>
</evidence>
<protein>
    <recommendedName>
        <fullName evidence="2">phenylalanine--tRNA ligase</fullName>
        <ecNumber evidence="2">6.1.1.20</ecNumber>
    </recommendedName>
</protein>
<dbReference type="Pfam" id="PF03147">
    <property type="entry name" value="FDX-ACB"/>
    <property type="match status" value="1"/>
</dbReference>
<dbReference type="PANTHER" id="PTHR10947">
    <property type="entry name" value="PHENYLALANYL-TRNA SYNTHETASE BETA CHAIN AND LEUCINE-RICH REPEAT-CONTAINING PROTEIN 47"/>
    <property type="match status" value="1"/>
</dbReference>
<dbReference type="InterPro" id="IPR045864">
    <property type="entry name" value="aa-tRNA-synth_II/BPL/LPL"/>
</dbReference>
<dbReference type="EMBL" id="MZ156037">
    <property type="protein sequence ID" value="QWK43183.1"/>
    <property type="molecule type" value="Genomic_DNA"/>
</dbReference>
<keyword evidence="12" id="KW-0934">Plastid</keyword>
<dbReference type="SUPFAM" id="SSF46955">
    <property type="entry name" value="Putative DNA-binding domain"/>
    <property type="match status" value="2"/>
</dbReference>
<dbReference type="InterPro" id="IPR005121">
    <property type="entry name" value="Fdx_antiC-bd"/>
</dbReference>
<evidence type="ECO:0000256" key="4">
    <source>
        <dbReference type="ARBA" id="ARBA00022723"/>
    </source>
</evidence>
<dbReference type="GO" id="GO:0004826">
    <property type="term" value="F:phenylalanine-tRNA ligase activity"/>
    <property type="evidence" value="ECO:0007669"/>
    <property type="project" value="UniProtKB-EC"/>
</dbReference>
<dbReference type="InterPro" id="IPR036690">
    <property type="entry name" value="Fdx_antiC-bd_sf"/>
</dbReference>